<dbReference type="STRING" id="1346286.SAMN05444362_10122"/>
<evidence type="ECO:0000313" key="1">
    <source>
        <dbReference type="EMBL" id="SHE29939.1"/>
    </source>
</evidence>
<reference evidence="2" key="1">
    <citation type="submission" date="2016-11" db="EMBL/GenBank/DDBJ databases">
        <authorList>
            <person name="Varghese N."/>
            <person name="Submissions S."/>
        </authorList>
    </citation>
    <scope>NUCLEOTIDE SEQUENCE [LARGE SCALE GENOMIC DNA]</scope>
    <source>
        <strain evidence="2">DSM 27370</strain>
    </source>
</reference>
<dbReference type="RefSeq" id="WP_062175155.1">
    <property type="nucleotide sequence ID" value="NZ_BBXL01000001.1"/>
</dbReference>
<accession>A0A1M4SCL3</accession>
<evidence type="ECO:0000313" key="2">
    <source>
        <dbReference type="Proteomes" id="UP000184480"/>
    </source>
</evidence>
<keyword evidence="2" id="KW-1185">Reference proteome</keyword>
<gene>
    <name evidence="1" type="ORF">SAMN05444362_10122</name>
</gene>
<dbReference type="EMBL" id="FQUC01000001">
    <property type="protein sequence ID" value="SHE29939.1"/>
    <property type="molecule type" value="Genomic_DNA"/>
</dbReference>
<proteinExistence type="predicted"/>
<protein>
    <submittedName>
        <fullName evidence="1">Uncharacterized protein</fullName>
    </submittedName>
</protein>
<organism evidence="1 2">
    <name type="scientific">Dysgonomonas macrotermitis</name>
    <dbReference type="NCBI Taxonomy" id="1346286"/>
    <lineage>
        <taxon>Bacteria</taxon>
        <taxon>Pseudomonadati</taxon>
        <taxon>Bacteroidota</taxon>
        <taxon>Bacteroidia</taxon>
        <taxon>Bacteroidales</taxon>
        <taxon>Dysgonomonadaceae</taxon>
        <taxon>Dysgonomonas</taxon>
    </lineage>
</organism>
<name>A0A1M4SCL3_9BACT</name>
<dbReference type="AlphaFoldDB" id="A0A1M4SCL3"/>
<dbReference type="Proteomes" id="UP000184480">
    <property type="component" value="Unassembled WGS sequence"/>
</dbReference>
<sequence>MVQNKFTDENRTKNLIKLGFTPALINGFQIYELLNLIPEDISFNKSFHKDGTVFIDWKKKTRFYVRISNFLDRWGYDLISYNDSKRSDQGQIVDQFVDLLADLIIYLCENAKIKIRKKK</sequence>